<gene>
    <name evidence="2" type="ORF">KVT40_003447</name>
</gene>
<accession>A0A8K0PIJ3</accession>
<dbReference type="OrthoDB" id="10374726at2759"/>
<protein>
    <submittedName>
        <fullName evidence="2">Uncharacterized protein</fullName>
    </submittedName>
</protein>
<proteinExistence type="predicted"/>
<evidence type="ECO:0000313" key="2">
    <source>
        <dbReference type="EMBL" id="KAG8629582.1"/>
    </source>
</evidence>
<comment type="caution">
    <text evidence="2">The sequence shown here is derived from an EMBL/GenBank/DDBJ whole genome shotgun (WGS) entry which is preliminary data.</text>
</comment>
<keyword evidence="1" id="KW-0812">Transmembrane</keyword>
<keyword evidence="3" id="KW-1185">Reference proteome</keyword>
<sequence>MYKAITYIVVFFFAFLRLEQWRDSVAQERHRPAGPGPQNTRLSYRTGVVLLAFAGYVGLSNGIGAELFRDVCYGPHARSGAECLDKTLWQLLKLVLAYTAAQQYLSSKHGIVQTLMSLRNGRSGADGPSRTSYLGPNVPGRILDQSRVTGERAGD</sequence>
<reference evidence="2" key="1">
    <citation type="submission" date="2021-07" db="EMBL/GenBank/DDBJ databases">
        <title>Elsinoe batatas strain:CRI-CJ2 Genome sequencing and assembly.</title>
        <authorList>
            <person name="Huang L."/>
        </authorList>
    </citation>
    <scope>NUCLEOTIDE SEQUENCE</scope>
    <source>
        <strain evidence="2">CRI-CJ2</strain>
    </source>
</reference>
<evidence type="ECO:0000313" key="3">
    <source>
        <dbReference type="Proteomes" id="UP000809789"/>
    </source>
</evidence>
<dbReference type="AlphaFoldDB" id="A0A8K0PIJ3"/>
<keyword evidence="1" id="KW-1133">Transmembrane helix</keyword>
<dbReference type="Proteomes" id="UP000809789">
    <property type="component" value="Unassembled WGS sequence"/>
</dbReference>
<keyword evidence="1" id="KW-0472">Membrane</keyword>
<feature type="transmembrane region" description="Helical" evidence="1">
    <location>
        <begin position="42"/>
        <end position="59"/>
    </location>
</feature>
<evidence type="ECO:0000256" key="1">
    <source>
        <dbReference type="SAM" id="Phobius"/>
    </source>
</evidence>
<organism evidence="2 3">
    <name type="scientific">Elsinoe batatas</name>
    <dbReference type="NCBI Taxonomy" id="2601811"/>
    <lineage>
        <taxon>Eukaryota</taxon>
        <taxon>Fungi</taxon>
        <taxon>Dikarya</taxon>
        <taxon>Ascomycota</taxon>
        <taxon>Pezizomycotina</taxon>
        <taxon>Dothideomycetes</taxon>
        <taxon>Dothideomycetidae</taxon>
        <taxon>Myriangiales</taxon>
        <taxon>Elsinoaceae</taxon>
        <taxon>Elsinoe</taxon>
    </lineage>
</organism>
<dbReference type="EMBL" id="JAESVG020000003">
    <property type="protein sequence ID" value="KAG8629582.1"/>
    <property type="molecule type" value="Genomic_DNA"/>
</dbReference>
<name>A0A8K0PIJ3_9PEZI</name>